<evidence type="ECO:0000313" key="3">
    <source>
        <dbReference type="EMBL" id="NDU98983.1"/>
    </source>
</evidence>
<sequence length="90" mass="10228">MENDSESFTENQPDKSAERNQITNTTEKTRSFVQYSGIAFQMLGTIGLGVWAGLKLDEWQDNKRPLWTVVLSLTAIGASLYLFIRQLTKK</sequence>
<dbReference type="AlphaFoldDB" id="A0A6L9LJ74"/>
<name>A0A6L9LJ74_9BACT</name>
<comment type="caution">
    <text evidence="3">The sequence shown here is derived from an EMBL/GenBank/DDBJ whole genome shotgun (WGS) entry which is preliminary data.</text>
</comment>
<feature type="transmembrane region" description="Helical" evidence="2">
    <location>
        <begin position="66"/>
        <end position="84"/>
    </location>
</feature>
<dbReference type="InterPro" id="IPR032820">
    <property type="entry name" value="ATPase_put"/>
</dbReference>
<accession>A0A6L9LJ74</accession>
<organism evidence="3 4">
    <name type="scientific">Spirosoma terrae</name>
    <dbReference type="NCBI Taxonomy" id="1968276"/>
    <lineage>
        <taxon>Bacteria</taxon>
        <taxon>Pseudomonadati</taxon>
        <taxon>Bacteroidota</taxon>
        <taxon>Cytophagia</taxon>
        <taxon>Cytophagales</taxon>
        <taxon>Cytophagaceae</taxon>
        <taxon>Spirosoma</taxon>
    </lineage>
</organism>
<keyword evidence="2" id="KW-1133">Transmembrane helix</keyword>
<evidence type="ECO:0000313" key="4">
    <source>
        <dbReference type="Proteomes" id="UP000474175"/>
    </source>
</evidence>
<dbReference type="Pfam" id="PF09527">
    <property type="entry name" value="ATPase_gene1"/>
    <property type="match status" value="1"/>
</dbReference>
<keyword evidence="4" id="KW-1185">Reference proteome</keyword>
<dbReference type="EMBL" id="JAAFZH010000022">
    <property type="protein sequence ID" value="NDU98983.1"/>
    <property type="molecule type" value="Genomic_DNA"/>
</dbReference>
<feature type="transmembrane region" description="Helical" evidence="2">
    <location>
        <begin position="32"/>
        <end position="54"/>
    </location>
</feature>
<gene>
    <name evidence="3" type="ORF">GK108_29155</name>
</gene>
<protein>
    <submittedName>
        <fullName evidence="3">AtpZ/AtpI family protein</fullName>
    </submittedName>
</protein>
<dbReference type="RefSeq" id="WP_163955115.1">
    <property type="nucleotide sequence ID" value="NZ_JAAFZH010000022.1"/>
</dbReference>
<proteinExistence type="predicted"/>
<feature type="region of interest" description="Disordered" evidence="1">
    <location>
        <begin position="1"/>
        <end position="25"/>
    </location>
</feature>
<evidence type="ECO:0000256" key="1">
    <source>
        <dbReference type="SAM" id="MobiDB-lite"/>
    </source>
</evidence>
<keyword evidence="2" id="KW-0472">Membrane</keyword>
<reference evidence="3 4" key="1">
    <citation type="submission" date="2020-02" db="EMBL/GenBank/DDBJ databases">
        <title>Draft genome sequence of two Spirosoma agri KCTC 52727 and Spirosoma terrae KCTC 52035.</title>
        <authorList>
            <person name="Rojas J."/>
            <person name="Ambika Manirajan B."/>
            <person name="Suarez C."/>
            <person name="Ratering S."/>
            <person name="Schnell S."/>
        </authorList>
    </citation>
    <scope>NUCLEOTIDE SEQUENCE [LARGE SCALE GENOMIC DNA]</scope>
    <source>
        <strain evidence="3 4">KCTC 52035</strain>
    </source>
</reference>
<evidence type="ECO:0000256" key="2">
    <source>
        <dbReference type="SAM" id="Phobius"/>
    </source>
</evidence>
<dbReference type="Proteomes" id="UP000474175">
    <property type="component" value="Unassembled WGS sequence"/>
</dbReference>
<keyword evidence="2" id="KW-0812">Transmembrane</keyword>